<evidence type="ECO:0000256" key="4">
    <source>
        <dbReference type="ARBA" id="ARBA00022737"/>
    </source>
</evidence>
<evidence type="ECO:0000256" key="3">
    <source>
        <dbReference type="ARBA" id="ARBA00022574"/>
    </source>
</evidence>
<dbReference type="InterPro" id="IPR001680">
    <property type="entry name" value="WD40_rpt"/>
</dbReference>
<dbReference type="GO" id="GO:0051294">
    <property type="term" value="P:establishment of spindle orientation"/>
    <property type="evidence" value="ECO:0007669"/>
    <property type="project" value="TreeGrafter"/>
</dbReference>
<dbReference type="SUPFAM" id="SSF50978">
    <property type="entry name" value="WD40 repeat-like"/>
    <property type="match status" value="2"/>
</dbReference>
<proteinExistence type="inferred from homology"/>
<evidence type="ECO:0000256" key="6">
    <source>
        <dbReference type="SAM" id="MobiDB-lite"/>
    </source>
</evidence>
<sequence>MKFFLGKSSQNTLADRSRTYKDYYEFNKTVLHGFPANPTCLAYDNYHKLLAIGTKNGAVQIYGKPGVEFHFEFEELEVVKLFFVPIKGQLICLCSDDSLHLLQISHQFGAQNGIKSLHTNVHFKNDEVNDITTIALSHSGEIAFIGTKTGNVYLLDVSTFQLREKIISQETVLKSSPNDLKKPGAIESIEEKPNDNGKILIGYSRSLVALWNYEKDEMVQHYIIEQHLESLSWNPDGKRFITSHNDGSYITWTADQNSSNGSSTLPYGPYPCKAITKIIWNSSTNGEYFIFSGGMPRASHGDKEVVSITFIDDSENLDKEKNHVLDFTSKVVDFLTICSADHVPEALALLVEEEIVFIDLTDPDWLQFKLPYLSCLHSSPITCSQHYSNVNTNVYNRIIEAGKLDCNIKYSTNEWPIKGGISKYQSSIDSHDLLITGHEDGTVRFWDASTTSLKHLYTLTLSKLLSIDDDIALIDSDETDLDNEEENEWPPFRKVGNFDPYSDDHRFAIRKISLCPNQGVVAVGGTAGQLVVFELNENAAEYAVDAVKLNLVDDKDGFVWKGHSSLPTRNGKIKFNSGYQPTSLLQINPPAAITSLSISTQWEVIAVGTAHGFGLYDYTTKAVLVNKTTLKPASHSSVTGGEALISRRKSFKKSLRESFRRLRKGRSQKGKRNGQTVTTTTTTGQTKAQNKYDELEARPVERQIEARTEADMMSSMVRYLYFCSSVIVNNTLYPTFWVGTNSGTVFIYILTSDKNASSGTCWQLAKEVQLKHKAPIIFIRLLDSNGAPVFENNSEQVRSSLNRVLICSEEQFKLFSLPNFKALHKFKLTAHEGARVRRLEMGVFANKNNENQIEHSLMCLTNLGDVNIFSIGDFKRKDQKNFLKKEDINGITSLIFSKFGDGYYLKSSSEYQRFTLSSKGTSFPECFIQLPETEQPKLQNSEQIEETITTNQNETITSNDNDTLTPIGNDSTLNNTVDSVIDHIKEPQPTSGDETKVKTNGLTVSNANGSIVQDNA</sequence>
<evidence type="ECO:0000256" key="2">
    <source>
        <dbReference type="ARBA" id="ARBA00022483"/>
    </source>
</evidence>
<dbReference type="InterPro" id="IPR000664">
    <property type="entry name" value="Lethal2_giant"/>
</dbReference>
<dbReference type="AlphaFoldDB" id="A0A9Q0RL82"/>
<dbReference type="Pfam" id="PF00400">
    <property type="entry name" value="WD40"/>
    <property type="match status" value="1"/>
</dbReference>
<dbReference type="InterPro" id="IPR013577">
    <property type="entry name" value="LLGL2"/>
</dbReference>
<dbReference type="OMA" id="TKNHSRP"/>
<dbReference type="PRINTS" id="PR00962">
    <property type="entry name" value="LETHAL2GIANT"/>
</dbReference>
<dbReference type="Pfam" id="PF08366">
    <property type="entry name" value="LLGL"/>
    <property type="match status" value="1"/>
</dbReference>
<dbReference type="InterPro" id="IPR036322">
    <property type="entry name" value="WD40_repeat_dom_sf"/>
</dbReference>
<dbReference type="GO" id="GO:0030866">
    <property type="term" value="P:cortical actin cytoskeleton organization"/>
    <property type="evidence" value="ECO:0007669"/>
    <property type="project" value="TreeGrafter"/>
</dbReference>
<feature type="compositionally biased region" description="Basic residues" evidence="6">
    <location>
        <begin position="663"/>
        <end position="672"/>
    </location>
</feature>
<dbReference type="Gene3D" id="2.130.10.10">
    <property type="entry name" value="YVTN repeat-like/Quinoprotein amine dehydrogenase"/>
    <property type="match status" value="3"/>
</dbReference>
<evidence type="ECO:0000256" key="1">
    <source>
        <dbReference type="ARBA" id="ARBA00008070"/>
    </source>
</evidence>
<dbReference type="InterPro" id="IPR015943">
    <property type="entry name" value="WD40/YVTN_repeat-like_dom_sf"/>
</dbReference>
<reference evidence="8" key="1">
    <citation type="submission" date="2022-12" db="EMBL/GenBank/DDBJ databases">
        <title>Genome assemblies of Blomia tropicalis.</title>
        <authorList>
            <person name="Cui Y."/>
        </authorList>
    </citation>
    <scope>NUCLEOTIDE SEQUENCE</scope>
    <source>
        <tissue evidence="8">Adult mites</tissue>
    </source>
</reference>
<dbReference type="EMBL" id="JAPWDV010000003">
    <property type="protein sequence ID" value="KAJ6218499.1"/>
    <property type="molecule type" value="Genomic_DNA"/>
</dbReference>
<accession>A0A9Q0RL82</accession>
<dbReference type="OrthoDB" id="19944at2759"/>
<comment type="caution">
    <text evidence="8">The sequence shown here is derived from an EMBL/GenBank/DDBJ whole genome shotgun (WGS) entry which is preliminary data.</text>
</comment>
<dbReference type="GO" id="GO:0030864">
    <property type="term" value="C:cortical actin cytoskeleton"/>
    <property type="evidence" value="ECO:0007669"/>
    <property type="project" value="TreeGrafter"/>
</dbReference>
<dbReference type="PANTHER" id="PTHR10241">
    <property type="entry name" value="LETHAL 2 GIANT LARVAE PROTEIN"/>
    <property type="match status" value="1"/>
</dbReference>
<dbReference type="GO" id="GO:0032878">
    <property type="term" value="P:regulation of establishment or maintenance of cell polarity"/>
    <property type="evidence" value="ECO:0007669"/>
    <property type="project" value="TreeGrafter"/>
</dbReference>
<dbReference type="GO" id="GO:0006893">
    <property type="term" value="P:Golgi to plasma membrane transport"/>
    <property type="evidence" value="ECO:0007669"/>
    <property type="project" value="TreeGrafter"/>
</dbReference>
<evidence type="ECO:0000256" key="5">
    <source>
        <dbReference type="PROSITE-ProRule" id="PRU00221"/>
    </source>
</evidence>
<keyword evidence="3 5" id="KW-0853">WD repeat</keyword>
<dbReference type="GO" id="GO:0005096">
    <property type="term" value="F:GTPase activator activity"/>
    <property type="evidence" value="ECO:0007669"/>
    <property type="project" value="TreeGrafter"/>
</dbReference>
<feature type="domain" description="Lethal giant larvae homologue 2" evidence="7">
    <location>
        <begin position="264"/>
        <end position="365"/>
    </location>
</feature>
<organism evidence="8 9">
    <name type="scientific">Blomia tropicalis</name>
    <name type="common">Mite</name>
    <dbReference type="NCBI Taxonomy" id="40697"/>
    <lineage>
        <taxon>Eukaryota</taxon>
        <taxon>Metazoa</taxon>
        <taxon>Ecdysozoa</taxon>
        <taxon>Arthropoda</taxon>
        <taxon>Chelicerata</taxon>
        <taxon>Arachnida</taxon>
        <taxon>Acari</taxon>
        <taxon>Acariformes</taxon>
        <taxon>Sarcoptiformes</taxon>
        <taxon>Astigmata</taxon>
        <taxon>Glycyphagoidea</taxon>
        <taxon>Echimyopodidae</taxon>
        <taxon>Blomia</taxon>
    </lineage>
</organism>
<feature type="region of interest" description="Disordered" evidence="6">
    <location>
        <begin position="663"/>
        <end position="691"/>
    </location>
</feature>
<dbReference type="PANTHER" id="PTHR10241:SF29">
    <property type="entry name" value="LETHAL(2) GIANT LARVAE PROTEIN"/>
    <property type="match status" value="1"/>
</dbReference>
<name>A0A9Q0RL82_BLOTA</name>
<dbReference type="GO" id="GO:0005886">
    <property type="term" value="C:plasma membrane"/>
    <property type="evidence" value="ECO:0007669"/>
    <property type="project" value="TreeGrafter"/>
</dbReference>
<feature type="compositionally biased region" description="Low complexity" evidence="6">
    <location>
        <begin position="674"/>
        <end position="686"/>
    </location>
</feature>
<keyword evidence="2" id="KW-0268">Exocytosis</keyword>
<keyword evidence="9" id="KW-1185">Reference proteome</keyword>
<dbReference type="GO" id="GO:0008593">
    <property type="term" value="P:regulation of Notch signaling pathway"/>
    <property type="evidence" value="ECO:0007669"/>
    <property type="project" value="TreeGrafter"/>
</dbReference>
<dbReference type="Proteomes" id="UP001142055">
    <property type="component" value="Chromosome 3"/>
</dbReference>
<evidence type="ECO:0000259" key="7">
    <source>
        <dbReference type="Pfam" id="PF08366"/>
    </source>
</evidence>
<dbReference type="SMART" id="SM00320">
    <property type="entry name" value="WD40"/>
    <property type="match status" value="5"/>
</dbReference>
<keyword evidence="4" id="KW-0677">Repeat</keyword>
<dbReference type="GO" id="GO:0019905">
    <property type="term" value="F:syntaxin binding"/>
    <property type="evidence" value="ECO:0007669"/>
    <property type="project" value="TreeGrafter"/>
</dbReference>
<protein>
    <recommendedName>
        <fullName evidence="7">Lethal giant larvae homologue 2 domain-containing protein</fullName>
    </recommendedName>
</protein>
<evidence type="ECO:0000313" key="8">
    <source>
        <dbReference type="EMBL" id="KAJ6218499.1"/>
    </source>
</evidence>
<dbReference type="PROSITE" id="PS50082">
    <property type="entry name" value="WD_REPEATS_2"/>
    <property type="match status" value="1"/>
</dbReference>
<evidence type="ECO:0000313" key="9">
    <source>
        <dbReference type="Proteomes" id="UP001142055"/>
    </source>
</evidence>
<feature type="repeat" description="WD" evidence="5">
    <location>
        <begin position="433"/>
        <end position="456"/>
    </location>
</feature>
<gene>
    <name evidence="8" type="ORF">RDWZM_009656</name>
</gene>
<dbReference type="GO" id="GO:0006887">
    <property type="term" value="P:exocytosis"/>
    <property type="evidence" value="ECO:0007669"/>
    <property type="project" value="UniProtKB-KW"/>
</dbReference>
<comment type="similarity">
    <text evidence="1">Belongs to the WD repeat L(2)GL family.</text>
</comment>
<dbReference type="GO" id="GO:0045159">
    <property type="term" value="F:myosin II binding"/>
    <property type="evidence" value="ECO:0007669"/>
    <property type="project" value="TreeGrafter"/>
</dbReference>